<reference evidence="2 3" key="1">
    <citation type="journal article" date="2019" name="Commun. Biol.">
        <title>The bagworm genome reveals a unique fibroin gene that provides high tensile strength.</title>
        <authorList>
            <person name="Kono N."/>
            <person name="Nakamura H."/>
            <person name="Ohtoshi R."/>
            <person name="Tomita M."/>
            <person name="Numata K."/>
            <person name="Arakawa K."/>
        </authorList>
    </citation>
    <scope>NUCLEOTIDE SEQUENCE [LARGE SCALE GENOMIC DNA]</scope>
</reference>
<keyword evidence="1" id="KW-0472">Membrane</keyword>
<evidence type="ECO:0000256" key="1">
    <source>
        <dbReference type="SAM" id="Phobius"/>
    </source>
</evidence>
<keyword evidence="1" id="KW-1133">Transmembrane helix</keyword>
<accession>A0A4C1SPU8</accession>
<dbReference type="EMBL" id="BGZK01000012">
    <property type="protein sequence ID" value="GBP03946.1"/>
    <property type="molecule type" value="Genomic_DNA"/>
</dbReference>
<evidence type="ECO:0000313" key="2">
    <source>
        <dbReference type="EMBL" id="GBP03946.1"/>
    </source>
</evidence>
<keyword evidence="1" id="KW-0812">Transmembrane</keyword>
<dbReference type="Proteomes" id="UP000299102">
    <property type="component" value="Unassembled WGS sequence"/>
</dbReference>
<dbReference type="AlphaFoldDB" id="A0A4C1SPU8"/>
<gene>
    <name evidence="2" type="ORF">EVAR_74742_1</name>
</gene>
<keyword evidence="3" id="KW-1185">Reference proteome</keyword>
<organism evidence="2 3">
    <name type="scientific">Eumeta variegata</name>
    <name type="common">Bagworm moth</name>
    <name type="synonym">Eumeta japonica</name>
    <dbReference type="NCBI Taxonomy" id="151549"/>
    <lineage>
        <taxon>Eukaryota</taxon>
        <taxon>Metazoa</taxon>
        <taxon>Ecdysozoa</taxon>
        <taxon>Arthropoda</taxon>
        <taxon>Hexapoda</taxon>
        <taxon>Insecta</taxon>
        <taxon>Pterygota</taxon>
        <taxon>Neoptera</taxon>
        <taxon>Endopterygota</taxon>
        <taxon>Lepidoptera</taxon>
        <taxon>Glossata</taxon>
        <taxon>Ditrysia</taxon>
        <taxon>Tineoidea</taxon>
        <taxon>Psychidae</taxon>
        <taxon>Oiketicinae</taxon>
        <taxon>Eumeta</taxon>
    </lineage>
</organism>
<sequence length="88" mass="9314">MVNIISVQKAFVIDKSIAAGAGPAYRRASLRECAPTMIGGSGAGRGARGGRRRIILCIFHLSLALLCIAIAGPFRAPARKLTDHKARE</sequence>
<name>A0A4C1SPU8_EUMVA</name>
<protein>
    <submittedName>
        <fullName evidence="2">Uncharacterized protein</fullName>
    </submittedName>
</protein>
<feature type="transmembrane region" description="Helical" evidence="1">
    <location>
        <begin position="54"/>
        <end position="74"/>
    </location>
</feature>
<comment type="caution">
    <text evidence="2">The sequence shown here is derived from an EMBL/GenBank/DDBJ whole genome shotgun (WGS) entry which is preliminary data.</text>
</comment>
<evidence type="ECO:0000313" key="3">
    <source>
        <dbReference type="Proteomes" id="UP000299102"/>
    </source>
</evidence>
<proteinExistence type="predicted"/>